<organism evidence="2 3">
    <name type="scientific">Methylobacterium hispanicum</name>
    <dbReference type="NCBI Taxonomy" id="270350"/>
    <lineage>
        <taxon>Bacteria</taxon>
        <taxon>Pseudomonadati</taxon>
        <taxon>Pseudomonadota</taxon>
        <taxon>Alphaproteobacteria</taxon>
        <taxon>Hyphomicrobiales</taxon>
        <taxon>Methylobacteriaceae</taxon>
        <taxon>Methylobacterium</taxon>
    </lineage>
</organism>
<dbReference type="AlphaFoldDB" id="A0AAV4ZTR7"/>
<reference evidence="2" key="2">
    <citation type="submission" date="2021-08" db="EMBL/GenBank/DDBJ databases">
        <authorList>
            <person name="Tani A."/>
            <person name="Ola A."/>
            <person name="Ogura Y."/>
            <person name="Katsura K."/>
            <person name="Hayashi T."/>
        </authorList>
    </citation>
    <scope>NUCLEOTIDE SEQUENCE</scope>
    <source>
        <strain evidence="2">DSM 16372</strain>
    </source>
</reference>
<feature type="compositionally biased region" description="Low complexity" evidence="1">
    <location>
        <begin position="88"/>
        <end position="114"/>
    </location>
</feature>
<keyword evidence="3" id="KW-1185">Reference proteome</keyword>
<reference evidence="2" key="1">
    <citation type="journal article" date="2016" name="Front. Microbiol.">
        <title>Genome Sequence of the Piezophilic, Mesophilic Sulfate-Reducing Bacterium Desulfovibrio indicus J2T.</title>
        <authorList>
            <person name="Cao J."/>
            <person name="Maignien L."/>
            <person name="Shao Z."/>
            <person name="Alain K."/>
            <person name="Jebbar M."/>
        </authorList>
    </citation>
    <scope>NUCLEOTIDE SEQUENCE</scope>
    <source>
        <strain evidence="2">DSM 16372</strain>
    </source>
</reference>
<comment type="caution">
    <text evidence="2">The sequence shown here is derived from an EMBL/GenBank/DDBJ whole genome shotgun (WGS) entry which is preliminary data.</text>
</comment>
<feature type="region of interest" description="Disordered" evidence="1">
    <location>
        <begin position="74"/>
        <end position="125"/>
    </location>
</feature>
<evidence type="ECO:0000313" key="3">
    <source>
        <dbReference type="Proteomes" id="UP001055247"/>
    </source>
</evidence>
<evidence type="ECO:0000313" key="2">
    <source>
        <dbReference type="EMBL" id="GJD90960.1"/>
    </source>
</evidence>
<dbReference type="EMBL" id="BPQO01000022">
    <property type="protein sequence ID" value="GJD90960.1"/>
    <property type="molecule type" value="Genomic_DNA"/>
</dbReference>
<dbReference type="Proteomes" id="UP001055247">
    <property type="component" value="Unassembled WGS sequence"/>
</dbReference>
<accession>A0AAV4ZTR7</accession>
<gene>
    <name evidence="2" type="ORF">BHAOGJBA_4504</name>
</gene>
<dbReference type="RefSeq" id="WP_238231159.1">
    <property type="nucleotide sequence ID" value="NZ_BPQO01000022.1"/>
</dbReference>
<protein>
    <submittedName>
        <fullName evidence="2">Uncharacterized protein</fullName>
    </submittedName>
</protein>
<proteinExistence type="predicted"/>
<feature type="compositionally biased region" description="Basic and acidic residues" evidence="1">
    <location>
        <begin position="115"/>
        <end position="125"/>
    </location>
</feature>
<evidence type="ECO:0000256" key="1">
    <source>
        <dbReference type="SAM" id="MobiDB-lite"/>
    </source>
</evidence>
<name>A0AAV4ZTR7_9HYPH</name>
<sequence length="201" mass="20766">MISRAEALASLASAPPEGLTAKEVYFAARPPTCDVDHAISGSSYAHRTLEALVDEGLVEKCGLEARPRRFRAKAGMIPREADGPPMGRPAASPERSRRLAAASAAPVAGPSVGPRPDRPADNGPDRIADALLRMLQAPKPGSRAEIVKIQAAEGISWARAAGLDDLAIAAEIVAATGLAASPGEIVHLVAGMPTRADRMAS</sequence>